<keyword evidence="2" id="KW-0808">Transferase</keyword>
<dbReference type="PANTHER" id="PTHR45036:SF1">
    <property type="entry name" value="METHYLTRANSFERASE LIKE 7A"/>
    <property type="match status" value="1"/>
</dbReference>
<dbReference type="InterPro" id="IPR013216">
    <property type="entry name" value="Methyltransf_11"/>
</dbReference>
<gene>
    <name evidence="2" type="ORF">NEE01_08745</name>
</gene>
<dbReference type="CDD" id="cd02440">
    <property type="entry name" value="AdoMet_MTases"/>
    <property type="match status" value="1"/>
</dbReference>
<dbReference type="SUPFAM" id="SSF53335">
    <property type="entry name" value="S-adenosyl-L-methionine-dependent methyltransferases"/>
    <property type="match status" value="1"/>
</dbReference>
<dbReference type="EMBL" id="JANFAV010000004">
    <property type="protein sequence ID" value="MCW6534870.1"/>
    <property type="molecule type" value="Genomic_DNA"/>
</dbReference>
<dbReference type="InterPro" id="IPR029063">
    <property type="entry name" value="SAM-dependent_MTases_sf"/>
</dbReference>
<dbReference type="Proteomes" id="UP001165565">
    <property type="component" value="Unassembled WGS sequence"/>
</dbReference>
<evidence type="ECO:0000313" key="3">
    <source>
        <dbReference type="Proteomes" id="UP001165565"/>
    </source>
</evidence>
<evidence type="ECO:0000259" key="1">
    <source>
        <dbReference type="Pfam" id="PF08241"/>
    </source>
</evidence>
<name>A0AA41Z6F7_9SPHN</name>
<dbReference type="GO" id="GO:0032259">
    <property type="term" value="P:methylation"/>
    <property type="evidence" value="ECO:0007669"/>
    <property type="project" value="UniProtKB-KW"/>
</dbReference>
<keyword evidence="2" id="KW-0489">Methyltransferase</keyword>
<reference evidence="2" key="1">
    <citation type="submission" date="2022-06" db="EMBL/GenBank/DDBJ databases">
        <title>Sphingomonas sp. nov. isolated from rhizosphere soil of tomato.</title>
        <authorList>
            <person name="Dong H."/>
            <person name="Gao R."/>
        </authorList>
    </citation>
    <scope>NUCLEOTIDE SEQUENCE</scope>
    <source>
        <strain evidence="2">MMSM24</strain>
    </source>
</reference>
<dbReference type="Pfam" id="PF08241">
    <property type="entry name" value="Methyltransf_11"/>
    <property type="match status" value="1"/>
</dbReference>
<sequence length="207" mass="22080">MAGFYQKHILPRFIGCACGTKPIMKQRAKIVPKAAGDVLELGIGVGHNLAFYDPAAVTGVTAIEPSAELRAAAAVALRAPGLRLDLQDGVGEALPFDAGRFDCIVCTYTLCTVGDVAATLREARRVLKPGGTLLFCEHGLAPDATVARWQRRIDPVWKRIAGGCHLSRPVASAIAAQGFAIERLDTMYLPGTPRFAGWNEWGTARPA</sequence>
<comment type="caution">
    <text evidence="2">The sequence shown here is derived from an EMBL/GenBank/DDBJ whole genome shotgun (WGS) entry which is preliminary data.</text>
</comment>
<dbReference type="AlphaFoldDB" id="A0AA41Z6F7"/>
<dbReference type="PANTHER" id="PTHR45036">
    <property type="entry name" value="METHYLTRANSFERASE LIKE 7B"/>
    <property type="match status" value="1"/>
</dbReference>
<feature type="domain" description="Methyltransferase type 11" evidence="1">
    <location>
        <begin position="39"/>
        <end position="135"/>
    </location>
</feature>
<proteinExistence type="predicted"/>
<dbReference type="RefSeq" id="WP_265268670.1">
    <property type="nucleotide sequence ID" value="NZ_JANFAV010000004.1"/>
</dbReference>
<dbReference type="Gene3D" id="3.40.50.150">
    <property type="entry name" value="Vaccinia Virus protein VP39"/>
    <property type="match status" value="1"/>
</dbReference>
<protein>
    <submittedName>
        <fullName evidence="2">Class I SAM-dependent methyltransferase</fullName>
    </submittedName>
</protein>
<keyword evidence="3" id="KW-1185">Reference proteome</keyword>
<dbReference type="InterPro" id="IPR052356">
    <property type="entry name" value="Thiol_S-MT"/>
</dbReference>
<dbReference type="GO" id="GO:0008757">
    <property type="term" value="F:S-adenosylmethionine-dependent methyltransferase activity"/>
    <property type="evidence" value="ECO:0007669"/>
    <property type="project" value="InterPro"/>
</dbReference>
<organism evidence="2 3">
    <name type="scientific">Sphingomonas lycopersici</name>
    <dbReference type="NCBI Taxonomy" id="2951807"/>
    <lineage>
        <taxon>Bacteria</taxon>
        <taxon>Pseudomonadati</taxon>
        <taxon>Pseudomonadota</taxon>
        <taxon>Alphaproteobacteria</taxon>
        <taxon>Sphingomonadales</taxon>
        <taxon>Sphingomonadaceae</taxon>
        <taxon>Sphingomonas</taxon>
    </lineage>
</organism>
<accession>A0AA41Z6F7</accession>
<evidence type="ECO:0000313" key="2">
    <source>
        <dbReference type="EMBL" id="MCW6534870.1"/>
    </source>
</evidence>